<comment type="caution">
    <text evidence="1">The sequence shown here is derived from an EMBL/GenBank/DDBJ whole genome shotgun (WGS) entry which is preliminary data.</text>
</comment>
<accession>A0A9W7DDI0</accession>
<protein>
    <submittedName>
        <fullName evidence="1">Unnamed protein product</fullName>
    </submittedName>
</protein>
<evidence type="ECO:0000313" key="2">
    <source>
        <dbReference type="Proteomes" id="UP001165063"/>
    </source>
</evidence>
<reference evidence="1" key="1">
    <citation type="submission" date="2023-04" db="EMBL/GenBank/DDBJ databases">
        <title>Ambrosiozyma monospora NBRC 1965.</title>
        <authorList>
            <person name="Ichikawa N."/>
            <person name="Sato H."/>
            <person name="Tonouchi N."/>
        </authorList>
    </citation>
    <scope>NUCLEOTIDE SEQUENCE</scope>
    <source>
        <strain evidence="1">NBRC 1965</strain>
    </source>
</reference>
<gene>
    <name evidence="1" type="ORF">Amon01_000174700</name>
</gene>
<name>A0A9W7DDI0_AMBMO</name>
<organism evidence="1 2">
    <name type="scientific">Ambrosiozyma monospora</name>
    <name type="common">Yeast</name>
    <name type="synonym">Endomycopsis monosporus</name>
    <dbReference type="NCBI Taxonomy" id="43982"/>
    <lineage>
        <taxon>Eukaryota</taxon>
        <taxon>Fungi</taxon>
        <taxon>Dikarya</taxon>
        <taxon>Ascomycota</taxon>
        <taxon>Saccharomycotina</taxon>
        <taxon>Pichiomycetes</taxon>
        <taxon>Pichiales</taxon>
        <taxon>Pichiaceae</taxon>
        <taxon>Ambrosiozyma</taxon>
    </lineage>
</organism>
<dbReference type="AlphaFoldDB" id="A0A9W7DDI0"/>
<dbReference type="Proteomes" id="UP001165063">
    <property type="component" value="Unassembled WGS sequence"/>
</dbReference>
<proteinExistence type="predicted"/>
<evidence type="ECO:0000313" key="1">
    <source>
        <dbReference type="EMBL" id="GMG21128.1"/>
    </source>
</evidence>
<dbReference type="EMBL" id="BSXU01000565">
    <property type="protein sequence ID" value="GMG21128.1"/>
    <property type="molecule type" value="Genomic_DNA"/>
</dbReference>
<sequence>MKDNWVECSSLELMRRFEFAEWDVMIMSKKSKQQHECPNKWIHEQIVKACSQLKLSNCNERYYKIQNHAKKLKSIAILKAAFFVHFKGYWC</sequence>
<keyword evidence="2" id="KW-1185">Reference proteome</keyword>